<gene>
    <name evidence="1" type="ORF">E2C01_047044</name>
</gene>
<keyword evidence="2" id="KW-1185">Reference proteome</keyword>
<accession>A0A5B7G7Q7</accession>
<organism evidence="1 2">
    <name type="scientific">Portunus trituberculatus</name>
    <name type="common">Swimming crab</name>
    <name type="synonym">Neptunus trituberculatus</name>
    <dbReference type="NCBI Taxonomy" id="210409"/>
    <lineage>
        <taxon>Eukaryota</taxon>
        <taxon>Metazoa</taxon>
        <taxon>Ecdysozoa</taxon>
        <taxon>Arthropoda</taxon>
        <taxon>Crustacea</taxon>
        <taxon>Multicrustacea</taxon>
        <taxon>Malacostraca</taxon>
        <taxon>Eumalacostraca</taxon>
        <taxon>Eucarida</taxon>
        <taxon>Decapoda</taxon>
        <taxon>Pleocyemata</taxon>
        <taxon>Brachyura</taxon>
        <taxon>Eubrachyura</taxon>
        <taxon>Portunoidea</taxon>
        <taxon>Portunidae</taxon>
        <taxon>Portuninae</taxon>
        <taxon>Portunus</taxon>
    </lineage>
</organism>
<dbReference type="Proteomes" id="UP000324222">
    <property type="component" value="Unassembled WGS sequence"/>
</dbReference>
<sequence length="92" mass="10782">MNLEDKGAARRYFLLQMPVNERNTCHNFSNKWSWCARRRHFIKEMHAPTGTRNLCSTAKHTRSGLDVLPLTQRPFSVEKYERALNLALYISS</sequence>
<name>A0A5B7G7Q7_PORTR</name>
<reference evidence="1 2" key="1">
    <citation type="submission" date="2019-05" db="EMBL/GenBank/DDBJ databases">
        <title>Another draft genome of Portunus trituberculatus and its Hox gene families provides insights of decapod evolution.</title>
        <authorList>
            <person name="Jeong J.-H."/>
            <person name="Song I."/>
            <person name="Kim S."/>
            <person name="Choi T."/>
            <person name="Kim D."/>
            <person name="Ryu S."/>
            <person name="Kim W."/>
        </authorList>
    </citation>
    <scope>NUCLEOTIDE SEQUENCE [LARGE SCALE GENOMIC DNA]</scope>
    <source>
        <tissue evidence="1">Muscle</tissue>
    </source>
</reference>
<dbReference type="AlphaFoldDB" id="A0A5B7G7Q7"/>
<comment type="caution">
    <text evidence="1">The sequence shown here is derived from an EMBL/GenBank/DDBJ whole genome shotgun (WGS) entry which is preliminary data.</text>
</comment>
<proteinExistence type="predicted"/>
<evidence type="ECO:0000313" key="1">
    <source>
        <dbReference type="EMBL" id="MPC53158.1"/>
    </source>
</evidence>
<protein>
    <submittedName>
        <fullName evidence="1">Uncharacterized protein</fullName>
    </submittedName>
</protein>
<dbReference type="EMBL" id="VSRR010011419">
    <property type="protein sequence ID" value="MPC53158.1"/>
    <property type="molecule type" value="Genomic_DNA"/>
</dbReference>
<evidence type="ECO:0000313" key="2">
    <source>
        <dbReference type="Proteomes" id="UP000324222"/>
    </source>
</evidence>